<dbReference type="InterPro" id="IPR010506">
    <property type="entry name" value="DMAP1-bd"/>
</dbReference>
<evidence type="ECO:0000259" key="2">
    <source>
        <dbReference type="PROSITE" id="PS51912"/>
    </source>
</evidence>
<sequence length="182" mass="20828">MEALDTSKLPAEIRERLAVLDLELSEGDITQKGYDKKKNLLLVPYLQAQLNGGTKPAASPQTRARRRNQRRLTKDESRFHSEIRAEAVQQALSQWKQEDKNILQPIKRGATQRRTTSSDQQPAAQLQRRRRTASGLLWNYYQLAVGVHSIHDNYRNLSVKSACVTSIIRNPRMTLLVQRAVK</sequence>
<feature type="region of interest" description="Disordered" evidence="1">
    <location>
        <begin position="51"/>
        <end position="78"/>
    </location>
</feature>
<dbReference type="Proteomes" id="UP001175271">
    <property type="component" value="Unassembled WGS sequence"/>
</dbReference>
<feature type="region of interest" description="Disordered" evidence="1">
    <location>
        <begin position="107"/>
        <end position="126"/>
    </location>
</feature>
<accession>A0AA39INX5</accession>
<keyword evidence="4" id="KW-1185">Reference proteome</keyword>
<comment type="caution">
    <text evidence="3">The sequence shown here is derived from an EMBL/GenBank/DDBJ whole genome shotgun (WGS) entry which is preliminary data.</text>
</comment>
<feature type="domain" description="DMAP1-binding" evidence="2">
    <location>
        <begin position="5"/>
        <end position="117"/>
    </location>
</feature>
<dbReference type="SMART" id="SM01137">
    <property type="entry name" value="DMAP_binding"/>
    <property type="match status" value="1"/>
</dbReference>
<evidence type="ECO:0000256" key="1">
    <source>
        <dbReference type="SAM" id="MobiDB-lite"/>
    </source>
</evidence>
<evidence type="ECO:0000313" key="4">
    <source>
        <dbReference type="Proteomes" id="UP001175271"/>
    </source>
</evidence>
<evidence type="ECO:0000313" key="3">
    <source>
        <dbReference type="EMBL" id="KAK0426914.1"/>
    </source>
</evidence>
<dbReference type="EMBL" id="JAUCMV010000001">
    <property type="protein sequence ID" value="KAK0426914.1"/>
    <property type="molecule type" value="Genomic_DNA"/>
</dbReference>
<reference evidence="3" key="1">
    <citation type="submission" date="2023-06" db="EMBL/GenBank/DDBJ databases">
        <title>Genomic analysis of the entomopathogenic nematode Steinernema hermaphroditum.</title>
        <authorList>
            <person name="Schwarz E.M."/>
            <person name="Heppert J.K."/>
            <person name="Baniya A."/>
            <person name="Schwartz H.T."/>
            <person name="Tan C.-H."/>
            <person name="Antoshechkin I."/>
            <person name="Sternberg P.W."/>
            <person name="Goodrich-Blair H."/>
            <person name="Dillman A.R."/>
        </authorList>
    </citation>
    <scope>NUCLEOTIDE SEQUENCE</scope>
    <source>
        <strain evidence="3">PS9179</strain>
        <tissue evidence="3">Whole animal</tissue>
    </source>
</reference>
<gene>
    <name evidence="3" type="ORF">QR680_009967</name>
</gene>
<organism evidence="3 4">
    <name type="scientific">Steinernema hermaphroditum</name>
    <dbReference type="NCBI Taxonomy" id="289476"/>
    <lineage>
        <taxon>Eukaryota</taxon>
        <taxon>Metazoa</taxon>
        <taxon>Ecdysozoa</taxon>
        <taxon>Nematoda</taxon>
        <taxon>Chromadorea</taxon>
        <taxon>Rhabditida</taxon>
        <taxon>Tylenchina</taxon>
        <taxon>Panagrolaimomorpha</taxon>
        <taxon>Strongyloidoidea</taxon>
        <taxon>Steinernematidae</taxon>
        <taxon>Steinernema</taxon>
    </lineage>
</organism>
<dbReference type="PROSITE" id="PS51912">
    <property type="entry name" value="DMAP1_BIND"/>
    <property type="match status" value="1"/>
</dbReference>
<protein>
    <recommendedName>
        <fullName evidence="2">DMAP1-binding domain-containing protein</fullName>
    </recommendedName>
</protein>
<proteinExistence type="predicted"/>
<dbReference type="AlphaFoldDB" id="A0AA39INX5"/>
<name>A0AA39INX5_9BILA</name>
<dbReference type="Pfam" id="PF06464">
    <property type="entry name" value="DMAP_binding"/>
    <property type="match status" value="1"/>
</dbReference>